<evidence type="ECO:0000313" key="1">
    <source>
        <dbReference type="EMBL" id="KAL2486322.1"/>
    </source>
</evidence>
<keyword evidence="2" id="KW-1185">Reference proteome</keyword>
<reference evidence="2" key="1">
    <citation type="submission" date="2024-07" db="EMBL/GenBank/DDBJ databases">
        <title>Two chromosome-level genome assemblies of Korean endemic species Abeliophyllum distichum and Forsythia ovata (Oleaceae).</title>
        <authorList>
            <person name="Jang H."/>
        </authorList>
    </citation>
    <scope>NUCLEOTIDE SEQUENCE [LARGE SCALE GENOMIC DNA]</scope>
</reference>
<proteinExistence type="predicted"/>
<name>A0ABD1REA2_9LAMI</name>
<organism evidence="1 2">
    <name type="scientific">Abeliophyllum distichum</name>
    <dbReference type="NCBI Taxonomy" id="126358"/>
    <lineage>
        <taxon>Eukaryota</taxon>
        <taxon>Viridiplantae</taxon>
        <taxon>Streptophyta</taxon>
        <taxon>Embryophyta</taxon>
        <taxon>Tracheophyta</taxon>
        <taxon>Spermatophyta</taxon>
        <taxon>Magnoliopsida</taxon>
        <taxon>eudicotyledons</taxon>
        <taxon>Gunneridae</taxon>
        <taxon>Pentapetalae</taxon>
        <taxon>asterids</taxon>
        <taxon>lamiids</taxon>
        <taxon>Lamiales</taxon>
        <taxon>Oleaceae</taxon>
        <taxon>Forsythieae</taxon>
        <taxon>Abeliophyllum</taxon>
    </lineage>
</organism>
<evidence type="ECO:0000313" key="2">
    <source>
        <dbReference type="Proteomes" id="UP001604336"/>
    </source>
</evidence>
<protein>
    <submittedName>
        <fullName evidence="1">Uncharacterized protein</fullName>
    </submittedName>
</protein>
<gene>
    <name evidence="1" type="ORF">Adt_31078</name>
</gene>
<sequence>MRYSLWRFPLAVQLWAFEAIPRIAHLFRAQMQERRLPKMCSWNSRLTPESRDIAEVLDDPQLHVYCTLHASPDEREEEYVRLFVSGPRREDPILNAYLYEDSADDAA</sequence>
<accession>A0ABD1REA2</accession>
<comment type="caution">
    <text evidence="1">The sequence shown here is derived from an EMBL/GenBank/DDBJ whole genome shotgun (WGS) entry which is preliminary data.</text>
</comment>
<dbReference type="EMBL" id="JBFOLK010000009">
    <property type="protein sequence ID" value="KAL2486322.1"/>
    <property type="molecule type" value="Genomic_DNA"/>
</dbReference>
<dbReference type="AlphaFoldDB" id="A0ABD1REA2"/>
<dbReference type="Proteomes" id="UP001604336">
    <property type="component" value="Unassembled WGS sequence"/>
</dbReference>